<name>A0ACA9Y436_9ASCO</name>
<dbReference type="EMBL" id="CALSDN010000002">
    <property type="protein sequence ID" value="CAH6719734.1"/>
    <property type="molecule type" value="Genomic_DNA"/>
</dbReference>
<evidence type="ECO:0000313" key="1">
    <source>
        <dbReference type="EMBL" id="CAH6719734.1"/>
    </source>
</evidence>
<evidence type="ECO:0000313" key="2">
    <source>
        <dbReference type="Proteomes" id="UP001152531"/>
    </source>
</evidence>
<organism evidence="1 2">
    <name type="scientific">[Candida] jaroonii</name>
    <dbReference type="NCBI Taxonomy" id="467808"/>
    <lineage>
        <taxon>Eukaryota</taxon>
        <taxon>Fungi</taxon>
        <taxon>Dikarya</taxon>
        <taxon>Ascomycota</taxon>
        <taxon>Saccharomycotina</taxon>
        <taxon>Pichiomycetes</taxon>
        <taxon>Debaryomycetaceae</taxon>
        <taxon>Yamadazyma</taxon>
    </lineage>
</organism>
<comment type="caution">
    <text evidence="1">The sequence shown here is derived from an EMBL/GenBank/DDBJ whole genome shotgun (WGS) entry which is preliminary data.</text>
</comment>
<reference evidence="1" key="1">
    <citation type="submission" date="2022-06" db="EMBL/GenBank/DDBJ databases">
        <authorList>
            <person name="Legras J.-L."/>
            <person name="Devillers H."/>
            <person name="Grondin C."/>
        </authorList>
    </citation>
    <scope>NUCLEOTIDE SEQUENCE</scope>
    <source>
        <strain evidence="1">CLIB 1444</strain>
    </source>
</reference>
<sequence>MLDQLVGLSMLGVATVVFTYYSTWVFILPFVNDSNIINQFFLPRQYAIIIPLLLLLIGGVGVASFIANVMIKEAQKKKLKSKKD</sequence>
<dbReference type="Proteomes" id="UP001152531">
    <property type="component" value="Unassembled WGS sequence"/>
</dbReference>
<protein>
    <submittedName>
        <fullName evidence="1">Dolichol phosphate-mannose biosynthesis regulatory protein</fullName>
    </submittedName>
</protein>
<gene>
    <name evidence="1" type="ORF">CLIB1444_02S15324</name>
</gene>
<keyword evidence="2" id="KW-1185">Reference proteome</keyword>
<proteinExistence type="predicted"/>
<accession>A0ACA9Y436</accession>